<dbReference type="PANTHER" id="PTHR47260:SF1">
    <property type="entry name" value="UPF0644 PROTEIN PB2B4.06"/>
    <property type="match status" value="1"/>
</dbReference>
<dbReference type="OMA" id="RVFYNDK"/>
<reference evidence="3 4" key="1">
    <citation type="journal article" date="2011" name="PLoS Pathog.">
        <title>Endophytic Life Strategies Decoded by Genome and Transcriptome Analyses of the Mutualistic Root Symbiont Piriformospora indica.</title>
        <authorList>
            <person name="Zuccaro A."/>
            <person name="Lahrmann U."/>
            <person name="Guldener U."/>
            <person name="Langen G."/>
            <person name="Pfiffi S."/>
            <person name="Biedenkopf D."/>
            <person name="Wong P."/>
            <person name="Samans B."/>
            <person name="Grimm C."/>
            <person name="Basiewicz M."/>
            <person name="Murat C."/>
            <person name="Martin F."/>
            <person name="Kogel K.H."/>
        </authorList>
    </citation>
    <scope>NUCLEOTIDE SEQUENCE [LARGE SCALE GENOMIC DNA]</scope>
    <source>
        <strain evidence="3 4">DSM 11827</strain>
    </source>
</reference>
<dbReference type="SUPFAM" id="SSF54637">
    <property type="entry name" value="Thioesterase/thiol ester dehydrase-isomerase"/>
    <property type="match status" value="1"/>
</dbReference>
<comment type="caution">
    <text evidence="3">The sequence shown here is derived from an EMBL/GenBank/DDBJ whole genome shotgun (WGS) entry which is preliminary data.</text>
</comment>
<organism evidence="3 4">
    <name type="scientific">Serendipita indica (strain DSM 11827)</name>
    <name type="common">Root endophyte fungus</name>
    <name type="synonym">Piriformospora indica</name>
    <dbReference type="NCBI Taxonomy" id="1109443"/>
    <lineage>
        <taxon>Eukaryota</taxon>
        <taxon>Fungi</taxon>
        <taxon>Dikarya</taxon>
        <taxon>Basidiomycota</taxon>
        <taxon>Agaricomycotina</taxon>
        <taxon>Agaricomycetes</taxon>
        <taxon>Sebacinales</taxon>
        <taxon>Serendipitaceae</taxon>
        <taxon>Serendipita</taxon>
    </lineage>
</organism>
<accession>G4TWF1</accession>
<dbReference type="STRING" id="1109443.G4TWF1"/>
<evidence type="ECO:0000259" key="2">
    <source>
        <dbReference type="Pfam" id="PF03061"/>
    </source>
</evidence>
<dbReference type="Proteomes" id="UP000007148">
    <property type="component" value="Unassembled WGS sequence"/>
</dbReference>
<dbReference type="AlphaFoldDB" id="G4TWF1"/>
<evidence type="ECO:0000313" key="3">
    <source>
        <dbReference type="EMBL" id="CCA75644.1"/>
    </source>
</evidence>
<dbReference type="CDD" id="cd03443">
    <property type="entry name" value="PaaI_thioesterase"/>
    <property type="match status" value="1"/>
</dbReference>
<evidence type="ECO:0000313" key="4">
    <source>
        <dbReference type="Proteomes" id="UP000007148"/>
    </source>
</evidence>
<dbReference type="InterPro" id="IPR029069">
    <property type="entry name" value="HotDog_dom_sf"/>
</dbReference>
<dbReference type="Gene3D" id="3.10.129.10">
    <property type="entry name" value="Hotdog Thioesterase"/>
    <property type="match status" value="1"/>
</dbReference>
<dbReference type="InterPro" id="IPR052061">
    <property type="entry name" value="PTE-AB_protein"/>
</dbReference>
<proteinExistence type="predicted"/>
<sequence>MICRAPQVVKERTATPQFPSQLRHASTASVSGEAPAQAASRTGLRAALGFALLSITYTLGVLYPPDLYTLVYPREAPPSPEKGSKEALRAAAELEKQLWQIPLVRELAQKSYPLNADTVPAQFLGPKDIAGVNSRKNLNASTTDNPGTEVPTHYMVRPYLNLSESFSRHSFTAGLMQGPGKMAIPPLLFIETNEKALTGVIHLGRSICGHDGIVHGGAIATMFDDAFFRTGVMSFPAKIGVTAWLRIEYKAPTRADQFVVFKTKVDKAEGRKVFLSGHMEDLEGNLLVKAEALFVQPKYAHLVQSEERAKHYLNRPAAIANTVEPVSESSDMK</sequence>
<feature type="domain" description="Thioesterase" evidence="2">
    <location>
        <begin position="212"/>
        <end position="286"/>
    </location>
</feature>
<dbReference type="HOGENOM" id="CLU_052827_0_0_1"/>
<protein>
    <recommendedName>
        <fullName evidence="2">Thioesterase domain-containing protein</fullName>
    </recommendedName>
</protein>
<gene>
    <name evidence="3" type="ORF">PIIN_09635</name>
</gene>
<keyword evidence="4" id="KW-1185">Reference proteome</keyword>
<feature type="region of interest" description="Disordered" evidence="1">
    <location>
        <begin position="8"/>
        <end position="34"/>
    </location>
</feature>
<dbReference type="EMBL" id="CAFZ01000490">
    <property type="protein sequence ID" value="CCA75644.1"/>
    <property type="molecule type" value="Genomic_DNA"/>
</dbReference>
<dbReference type="InParanoid" id="G4TWF1"/>
<feature type="compositionally biased region" description="Polar residues" evidence="1">
    <location>
        <begin position="14"/>
        <end position="30"/>
    </location>
</feature>
<name>G4TWF1_SERID</name>
<evidence type="ECO:0000256" key="1">
    <source>
        <dbReference type="SAM" id="MobiDB-lite"/>
    </source>
</evidence>
<dbReference type="PANTHER" id="PTHR47260">
    <property type="entry name" value="UPF0644 PROTEIN PB2B4.06"/>
    <property type="match status" value="1"/>
</dbReference>
<dbReference type="Pfam" id="PF03061">
    <property type="entry name" value="4HBT"/>
    <property type="match status" value="1"/>
</dbReference>
<dbReference type="InterPro" id="IPR006683">
    <property type="entry name" value="Thioestr_dom"/>
</dbReference>
<dbReference type="OrthoDB" id="506431at2759"/>
<dbReference type="eggNOG" id="KOG4781">
    <property type="taxonomic scope" value="Eukaryota"/>
</dbReference>